<evidence type="ECO:0000313" key="3">
    <source>
        <dbReference type="Proteomes" id="UP001370490"/>
    </source>
</evidence>
<dbReference type="Proteomes" id="UP001370490">
    <property type="component" value="Unassembled WGS sequence"/>
</dbReference>
<protein>
    <submittedName>
        <fullName evidence="2">E motif</fullName>
    </submittedName>
</protein>
<gene>
    <name evidence="2" type="ORF">RJ641_026195</name>
</gene>
<comment type="caution">
    <text evidence="2">The sequence shown here is derived from an EMBL/GenBank/DDBJ whole genome shotgun (WGS) entry which is preliminary data.</text>
</comment>
<organism evidence="2 3">
    <name type="scientific">Dillenia turbinata</name>
    <dbReference type="NCBI Taxonomy" id="194707"/>
    <lineage>
        <taxon>Eukaryota</taxon>
        <taxon>Viridiplantae</taxon>
        <taxon>Streptophyta</taxon>
        <taxon>Embryophyta</taxon>
        <taxon>Tracheophyta</taxon>
        <taxon>Spermatophyta</taxon>
        <taxon>Magnoliopsida</taxon>
        <taxon>eudicotyledons</taxon>
        <taxon>Gunneridae</taxon>
        <taxon>Pentapetalae</taxon>
        <taxon>Dilleniales</taxon>
        <taxon>Dilleniaceae</taxon>
        <taxon>Dillenia</taxon>
    </lineage>
</organism>
<evidence type="ECO:0000313" key="2">
    <source>
        <dbReference type="EMBL" id="KAK6945093.1"/>
    </source>
</evidence>
<evidence type="ECO:0000256" key="1">
    <source>
        <dbReference type="SAM" id="SignalP"/>
    </source>
</evidence>
<reference evidence="2 3" key="1">
    <citation type="submission" date="2023-12" db="EMBL/GenBank/DDBJ databases">
        <title>A high-quality genome assembly for Dillenia turbinata (Dilleniales).</title>
        <authorList>
            <person name="Chanderbali A."/>
        </authorList>
    </citation>
    <scope>NUCLEOTIDE SEQUENCE [LARGE SCALE GENOMIC DNA]</scope>
    <source>
        <strain evidence="2">LSX21</strain>
        <tissue evidence="2">Leaf</tissue>
    </source>
</reference>
<keyword evidence="1" id="KW-0732">Signal</keyword>
<keyword evidence="3" id="KW-1185">Reference proteome</keyword>
<dbReference type="InterPro" id="IPR046848">
    <property type="entry name" value="E_motif"/>
</dbReference>
<feature type="signal peptide" evidence="1">
    <location>
        <begin position="1"/>
        <end position="17"/>
    </location>
</feature>
<accession>A0AAN8ZSC4</accession>
<dbReference type="EMBL" id="JBAMMX010000003">
    <property type="protein sequence ID" value="KAK6945093.1"/>
    <property type="molecule type" value="Genomic_DNA"/>
</dbReference>
<dbReference type="AlphaFoldDB" id="A0AAN8ZSC4"/>
<sequence>MLMFGELYLVLVGLSEMSRKVADCGAHVLSYNIYKEAGWEEEANRVRKMISNRGMKKKPGCSAIEVDGVVAEFTDGNVLHPRVDEIRNMLDSLSNVVNLEEF</sequence>
<proteinExistence type="predicted"/>
<name>A0AAN8ZSC4_9MAGN</name>
<dbReference type="Pfam" id="PF20431">
    <property type="entry name" value="E_motif"/>
    <property type="match status" value="1"/>
</dbReference>
<feature type="chain" id="PRO_5042873783" evidence="1">
    <location>
        <begin position="18"/>
        <end position="102"/>
    </location>
</feature>